<evidence type="ECO:0000259" key="6">
    <source>
        <dbReference type="PROSITE" id="PS50240"/>
    </source>
</evidence>
<gene>
    <name evidence="7" type="ORF">FF38_04969</name>
</gene>
<evidence type="ECO:0000256" key="4">
    <source>
        <dbReference type="RuleBase" id="RU363034"/>
    </source>
</evidence>
<dbReference type="OMA" id="EYKSHEM"/>
<dbReference type="InterPro" id="IPR009003">
    <property type="entry name" value="Peptidase_S1_PA"/>
</dbReference>
<dbReference type="PANTHER" id="PTHR24260:SF135">
    <property type="entry name" value="CLIP DOMAIN-CONTAINING SERINE PROTEASE-RELATED"/>
    <property type="match status" value="1"/>
</dbReference>
<dbReference type="InterPro" id="IPR018114">
    <property type="entry name" value="TRYPSIN_HIS"/>
</dbReference>
<comment type="similarity">
    <text evidence="3">Belongs to the peptidase S1 family. CLIP subfamily.</text>
</comment>
<dbReference type="EMBL" id="JRES01000310">
    <property type="protein sequence ID" value="KNC32441.1"/>
    <property type="molecule type" value="Genomic_DNA"/>
</dbReference>
<evidence type="ECO:0000256" key="1">
    <source>
        <dbReference type="ARBA" id="ARBA00022729"/>
    </source>
</evidence>
<dbReference type="Proteomes" id="UP000037069">
    <property type="component" value="Unassembled WGS sequence"/>
</dbReference>
<name>A0A0L0CJL8_LUCCU</name>
<comment type="caution">
    <text evidence="7">The sequence shown here is derived from an EMBL/GenBank/DDBJ whole genome shotgun (WGS) entry which is preliminary data.</text>
</comment>
<dbReference type="GO" id="GO:0006508">
    <property type="term" value="P:proteolysis"/>
    <property type="evidence" value="ECO:0007669"/>
    <property type="project" value="UniProtKB-KW"/>
</dbReference>
<feature type="signal peptide" evidence="5">
    <location>
        <begin position="1"/>
        <end position="20"/>
    </location>
</feature>
<dbReference type="SMART" id="SM00680">
    <property type="entry name" value="CLIP"/>
    <property type="match status" value="1"/>
</dbReference>
<protein>
    <submittedName>
        <fullName evidence="7">Serine protease snake</fullName>
    </submittedName>
</protein>
<dbReference type="PROSITE" id="PS00135">
    <property type="entry name" value="TRYPSIN_SER"/>
    <property type="match status" value="1"/>
</dbReference>
<dbReference type="PROSITE" id="PS50240">
    <property type="entry name" value="TRYPSIN_DOM"/>
    <property type="match status" value="1"/>
</dbReference>
<dbReference type="OrthoDB" id="10004439at2759"/>
<evidence type="ECO:0000256" key="5">
    <source>
        <dbReference type="SAM" id="SignalP"/>
    </source>
</evidence>
<dbReference type="PROSITE" id="PS00134">
    <property type="entry name" value="TRYPSIN_HIS"/>
    <property type="match status" value="1"/>
</dbReference>
<evidence type="ECO:0000313" key="7">
    <source>
        <dbReference type="EMBL" id="KNC32441.1"/>
    </source>
</evidence>
<dbReference type="SUPFAM" id="SSF50494">
    <property type="entry name" value="Trypsin-like serine proteases"/>
    <property type="match status" value="1"/>
</dbReference>
<keyword evidence="4 7" id="KW-0645">Protease</keyword>
<dbReference type="GO" id="GO:0004252">
    <property type="term" value="F:serine-type endopeptidase activity"/>
    <property type="evidence" value="ECO:0007669"/>
    <property type="project" value="InterPro"/>
</dbReference>
<keyword evidence="4" id="KW-0720">Serine protease</keyword>
<evidence type="ECO:0000313" key="8">
    <source>
        <dbReference type="Proteomes" id="UP000037069"/>
    </source>
</evidence>
<dbReference type="PANTHER" id="PTHR24260">
    <property type="match status" value="1"/>
</dbReference>
<dbReference type="InterPro" id="IPR022700">
    <property type="entry name" value="CLIP"/>
</dbReference>
<evidence type="ECO:0000256" key="2">
    <source>
        <dbReference type="ARBA" id="ARBA00023157"/>
    </source>
</evidence>
<dbReference type="CDD" id="cd00190">
    <property type="entry name" value="Tryp_SPc"/>
    <property type="match status" value="1"/>
</dbReference>
<dbReference type="Gene3D" id="2.40.10.10">
    <property type="entry name" value="Trypsin-like serine proteases"/>
    <property type="match status" value="1"/>
</dbReference>
<feature type="chain" id="PRO_5005536619" evidence="5">
    <location>
        <begin position="21"/>
        <end position="339"/>
    </location>
</feature>
<proteinExistence type="inferred from homology"/>
<dbReference type="InterPro" id="IPR001254">
    <property type="entry name" value="Trypsin_dom"/>
</dbReference>
<keyword evidence="1 5" id="KW-0732">Signal</keyword>
<keyword evidence="4" id="KW-0378">Hydrolase</keyword>
<dbReference type="Pfam" id="PF00089">
    <property type="entry name" value="Trypsin"/>
    <property type="match status" value="1"/>
</dbReference>
<dbReference type="AlphaFoldDB" id="A0A0L0CJL8"/>
<accession>A0A0L0CJL8</accession>
<keyword evidence="8" id="KW-1185">Reference proteome</keyword>
<sequence length="339" mass="37539">MKFSLRILIISFCWHYTVESKFVFPTVDEFPTDCKLPDGSNGTCRNLQYCPAAITAKKVNVCYFDGDDEYVCCKENVWDDVQMRPFTMNCGARPPRVEIIQGIQTEYKEFSYMVALGWKSMAYPGTYDYKCGGVLISNIYVLTAAHCALLNGLPPAVALVGGTNLTDPNNIPIPISNVTIHRGYKTNQSYHDIALIRLSMDSYETPICIWGSYSLDEVNVTAIGYGHTQFAGAGSESLLKAYLTILSNKECSKHYTGITSLPHGVVETQICAKDPDSIRDTCQGDSGGPLILFSTDKYGVSRNFVVGITSFGRACALEPPGVYTRVSEYVDWIEDIVFK</sequence>
<feature type="domain" description="Peptidase S1" evidence="6">
    <location>
        <begin position="99"/>
        <end position="338"/>
    </location>
</feature>
<evidence type="ECO:0000256" key="3">
    <source>
        <dbReference type="ARBA" id="ARBA00024195"/>
    </source>
</evidence>
<reference evidence="7 8" key="1">
    <citation type="journal article" date="2015" name="Nat. Commun.">
        <title>Lucilia cuprina genome unlocks parasitic fly biology to underpin future interventions.</title>
        <authorList>
            <person name="Anstead C.A."/>
            <person name="Korhonen P.K."/>
            <person name="Young N.D."/>
            <person name="Hall R.S."/>
            <person name="Jex A.R."/>
            <person name="Murali S.C."/>
            <person name="Hughes D.S."/>
            <person name="Lee S.F."/>
            <person name="Perry T."/>
            <person name="Stroehlein A.J."/>
            <person name="Ansell B.R."/>
            <person name="Breugelmans B."/>
            <person name="Hofmann A."/>
            <person name="Qu J."/>
            <person name="Dugan S."/>
            <person name="Lee S.L."/>
            <person name="Chao H."/>
            <person name="Dinh H."/>
            <person name="Han Y."/>
            <person name="Doddapaneni H.V."/>
            <person name="Worley K.C."/>
            <person name="Muzny D.M."/>
            <person name="Ioannidis P."/>
            <person name="Waterhouse R.M."/>
            <person name="Zdobnov E.M."/>
            <person name="James P.J."/>
            <person name="Bagnall N.H."/>
            <person name="Kotze A.C."/>
            <person name="Gibbs R.A."/>
            <person name="Richards S."/>
            <person name="Batterham P."/>
            <person name="Gasser R.B."/>
        </authorList>
    </citation>
    <scope>NUCLEOTIDE SEQUENCE [LARGE SCALE GENOMIC DNA]</scope>
    <source>
        <strain evidence="7 8">LS</strain>
        <tissue evidence="7">Full body</tissue>
    </source>
</reference>
<dbReference type="InterPro" id="IPR043504">
    <property type="entry name" value="Peptidase_S1_PA_chymotrypsin"/>
</dbReference>
<keyword evidence="2" id="KW-1015">Disulfide bond</keyword>
<dbReference type="STRING" id="7375.A0A0L0CJL8"/>
<dbReference type="InterPro" id="IPR033116">
    <property type="entry name" value="TRYPSIN_SER"/>
</dbReference>
<dbReference type="InterPro" id="IPR051333">
    <property type="entry name" value="CLIP_Serine_Protease"/>
</dbReference>
<dbReference type="InterPro" id="IPR001314">
    <property type="entry name" value="Peptidase_S1A"/>
</dbReference>
<dbReference type="PRINTS" id="PR00722">
    <property type="entry name" value="CHYMOTRYPSIN"/>
</dbReference>
<dbReference type="SMART" id="SM00020">
    <property type="entry name" value="Tryp_SPc"/>
    <property type="match status" value="1"/>
</dbReference>
<organism evidence="7 8">
    <name type="scientific">Lucilia cuprina</name>
    <name type="common">Green bottle fly</name>
    <name type="synonym">Australian sheep blowfly</name>
    <dbReference type="NCBI Taxonomy" id="7375"/>
    <lineage>
        <taxon>Eukaryota</taxon>
        <taxon>Metazoa</taxon>
        <taxon>Ecdysozoa</taxon>
        <taxon>Arthropoda</taxon>
        <taxon>Hexapoda</taxon>
        <taxon>Insecta</taxon>
        <taxon>Pterygota</taxon>
        <taxon>Neoptera</taxon>
        <taxon>Endopterygota</taxon>
        <taxon>Diptera</taxon>
        <taxon>Brachycera</taxon>
        <taxon>Muscomorpha</taxon>
        <taxon>Oestroidea</taxon>
        <taxon>Calliphoridae</taxon>
        <taxon>Luciliinae</taxon>
        <taxon>Lucilia</taxon>
    </lineage>
</organism>